<dbReference type="AlphaFoldDB" id="A0A150XFK0"/>
<accession>A0A150XFK0</accession>
<proteinExistence type="predicted"/>
<evidence type="ECO:0008006" key="3">
    <source>
        <dbReference type="Google" id="ProtNLM"/>
    </source>
</evidence>
<evidence type="ECO:0000313" key="1">
    <source>
        <dbReference type="EMBL" id="KYG77500.1"/>
    </source>
</evidence>
<dbReference type="RefSeq" id="WP_068215900.1">
    <property type="nucleotide sequence ID" value="NZ_CP139724.1"/>
</dbReference>
<name>A0A150XFK0_9BACT</name>
<gene>
    <name evidence="1" type="ORF">AWW68_01650</name>
</gene>
<comment type="caution">
    <text evidence="1">The sequence shown here is derived from an EMBL/GenBank/DDBJ whole genome shotgun (WGS) entry which is preliminary data.</text>
</comment>
<dbReference type="Proteomes" id="UP000075606">
    <property type="component" value="Unassembled WGS sequence"/>
</dbReference>
<organism evidence="1 2">
    <name type="scientific">Roseivirga spongicola</name>
    <dbReference type="NCBI Taxonomy" id="333140"/>
    <lineage>
        <taxon>Bacteria</taxon>
        <taxon>Pseudomonadati</taxon>
        <taxon>Bacteroidota</taxon>
        <taxon>Cytophagia</taxon>
        <taxon>Cytophagales</taxon>
        <taxon>Roseivirgaceae</taxon>
        <taxon>Roseivirga</taxon>
    </lineage>
</organism>
<dbReference type="EMBL" id="LRPC01000001">
    <property type="protein sequence ID" value="KYG77500.1"/>
    <property type="molecule type" value="Genomic_DNA"/>
</dbReference>
<evidence type="ECO:0000313" key="2">
    <source>
        <dbReference type="Proteomes" id="UP000075606"/>
    </source>
</evidence>
<dbReference type="OrthoDB" id="10018320at2"/>
<keyword evidence="2" id="KW-1185">Reference proteome</keyword>
<reference evidence="1 2" key="1">
    <citation type="submission" date="2016-01" db="EMBL/GenBank/DDBJ databases">
        <title>Genome sequencing of Roseivirga spongicola UST030701-084.</title>
        <authorList>
            <person name="Selvaratnam C."/>
            <person name="Thevarajoo S."/>
            <person name="Goh K.M."/>
            <person name="Ee R."/>
            <person name="Chan K.-G."/>
            <person name="Chong C.S."/>
        </authorList>
    </citation>
    <scope>NUCLEOTIDE SEQUENCE [LARGE SCALE GENOMIC DNA]</scope>
    <source>
        <strain evidence="1 2">UST030701-084</strain>
    </source>
</reference>
<sequence length="229" mass="26912">MTKRNRNTHHKMNLIEDIKSIFQVVSERPKEVIIDDVYKILLLNLANNQIDQPFANGNGKHAEFALTQIFEKAKDEVYIFADSLHSETGERSYAYLNSIKQFLVKNPMSRLSIVLENDVDISESLNFIKALKSRFQDRISISKLPLNYNSFSLTTDNQKFHFTIADDRMVRFEYDIQKRKATLNFNDPDFYASLKQCFDKYQYDSVPIAEDYDQYVLKSMDNLRKEFSI</sequence>
<protein>
    <recommendedName>
        <fullName evidence="3">Fido domain-containing protein</fullName>
    </recommendedName>
</protein>
<dbReference type="STRING" id="333140.AWW68_01650"/>